<sequence length="128" mass="14891">SQRGLQDHNRREFDEFVSAFDHILGHLNQNEFIIEPPALVKRSFLKGLSPQVWERVQWEQFASRVGGHLMVERGKSGSRLAWMWEYWGGGFRRESKSSQFSTAAGSFYCCEKPTLCHIRCGKKNRLSR</sequence>
<organism evidence="1 2">
    <name type="scientific">Puccinia sorghi</name>
    <dbReference type="NCBI Taxonomy" id="27349"/>
    <lineage>
        <taxon>Eukaryota</taxon>
        <taxon>Fungi</taxon>
        <taxon>Dikarya</taxon>
        <taxon>Basidiomycota</taxon>
        <taxon>Pucciniomycotina</taxon>
        <taxon>Pucciniomycetes</taxon>
        <taxon>Pucciniales</taxon>
        <taxon>Pucciniaceae</taxon>
        <taxon>Puccinia</taxon>
    </lineage>
</organism>
<proteinExistence type="predicted"/>
<dbReference type="VEuPathDB" id="FungiDB:VP01_7621g1"/>
<gene>
    <name evidence="1" type="ORF">VP01_7621g1</name>
</gene>
<comment type="caution">
    <text evidence="1">The sequence shown here is derived from an EMBL/GenBank/DDBJ whole genome shotgun (WGS) entry which is preliminary data.</text>
</comment>
<evidence type="ECO:0000313" key="1">
    <source>
        <dbReference type="EMBL" id="KNZ46014.1"/>
    </source>
</evidence>
<dbReference type="Proteomes" id="UP000037035">
    <property type="component" value="Unassembled WGS sequence"/>
</dbReference>
<name>A0A0L6UBT3_9BASI</name>
<evidence type="ECO:0000313" key="2">
    <source>
        <dbReference type="Proteomes" id="UP000037035"/>
    </source>
</evidence>
<reference evidence="1 2" key="1">
    <citation type="submission" date="2015-08" db="EMBL/GenBank/DDBJ databases">
        <title>Next Generation Sequencing and Analysis of the Genome of Puccinia sorghi L Schw, the Causal Agent of Maize Common Rust.</title>
        <authorList>
            <person name="Rochi L."/>
            <person name="Burguener G."/>
            <person name="Darino M."/>
            <person name="Turjanski A."/>
            <person name="Kreff E."/>
            <person name="Dieguez M.J."/>
            <person name="Sacco F."/>
        </authorList>
    </citation>
    <scope>NUCLEOTIDE SEQUENCE [LARGE SCALE GENOMIC DNA]</scope>
    <source>
        <strain evidence="1 2">RO10H11247</strain>
    </source>
</reference>
<accession>A0A0L6UBT3</accession>
<feature type="non-terminal residue" evidence="1">
    <location>
        <position position="1"/>
    </location>
</feature>
<dbReference type="AlphaFoldDB" id="A0A0L6UBT3"/>
<dbReference type="EMBL" id="LAVV01013074">
    <property type="protein sequence ID" value="KNZ46014.1"/>
    <property type="molecule type" value="Genomic_DNA"/>
</dbReference>
<keyword evidence="2" id="KW-1185">Reference proteome</keyword>
<protein>
    <submittedName>
        <fullName evidence="1">Uncharacterized protein</fullName>
    </submittedName>
</protein>